<dbReference type="RefSeq" id="WP_187751880.1">
    <property type="nucleotide sequence ID" value="NZ_CP060828.1"/>
</dbReference>
<dbReference type="GO" id="GO:0008237">
    <property type="term" value="F:metallopeptidase activity"/>
    <property type="evidence" value="ECO:0007669"/>
    <property type="project" value="UniProtKB-KW"/>
</dbReference>
<keyword evidence="1" id="KW-0378">Hydrolase</keyword>
<keyword evidence="2" id="KW-1185">Reference proteome</keyword>
<dbReference type="GO" id="GO:0006508">
    <property type="term" value="P:proteolysis"/>
    <property type="evidence" value="ECO:0007669"/>
    <property type="project" value="UniProtKB-KW"/>
</dbReference>
<dbReference type="Pfam" id="PF10103">
    <property type="entry name" value="Zincin_2"/>
    <property type="match status" value="1"/>
</dbReference>
<dbReference type="EMBL" id="CP060828">
    <property type="protein sequence ID" value="QNP74957.1"/>
    <property type="molecule type" value="Genomic_DNA"/>
</dbReference>
<evidence type="ECO:0000313" key="2">
    <source>
        <dbReference type="Proteomes" id="UP000516052"/>
    </source>
</evidence>
<protein>
    <submittedName>
        <fullName evidence="1">Zinc-dependent metalloprotease</fullName>
    </submittedName>
</protein>
<dbReference type="KEGG" id="sroi:IAG44_39775"/>
<dbReference type="InterPro" id="IPR018766">
    <property type="entry name" value="Zinicin_2"/>
</dbReference>
<dbReference type="SUPFAM" id="SSF55486">
    <property type="entry name" value="Metalloproteases ('zincins'), catalytic domain"/>
    <property type="match status" value="1"/>
</dbReference>
<name>A0A7H0IQ91_9ACTN</name>
<reference evidence="1 2" key="1">
    <citation type="submission" date="2020-08" db="EMBL/GenBank/DDBJ databases">
        <title>A novel species.</title>
        <authorList>
            <person name="Gao J."/>
        </authorList>
    </citation>
    <scope>NUCLEOTIDE SEQUENCE [LARGE SCALE GENOMIC DNA]</scope>
    <source>
        <strain evidence="1 2">CRXT-G-22</strain>
    </source>
</reference>
<proteinExistence type="predicted"/>
<accession>A0A7H0IQ91</accession>
<evidence type="ECO:0000313" key="1">
    <source>
        <dbReference type="EMBL" id="QNP74957.1"/>
    </source>
</evidence>
<dbReference type="Proteomes" id="UP000516052">
    <property type="component" value="Chromosome"/>
</dbReference>
<keyword evidence="1" id="KW-0482">Metalloprotease</keyword>
<gene>
    <name evidence="1" type="ORF">IAG44_39775</name>
</gene>
<organism evidence="1 2">
    <name type="scientific">Streptomyces roseirectus</name>
    <dbReference type="NCBI Taxonomy" id="2768066"/>
    <lineage>
        <taxon>Bacteria</taxon>
        <taxon>Bacillati</taxon>
        <taxon>Actinomycetota</taxon>
        <taxon>Actinomycetes</taxon>
        <taxon>Kitasatosporales</taxon>
        <taxon>Streptomycetaceae</taxon>
        <taxon>Streptomyces</taxon>
    </lineage>
</organism>
<dbReference type="AlphaFoldDB" id="A0A7H0IQ91"/>
<sequence>MNTPTTRFTVLDETHRHPELSAHLTAILHTVAPIVRETTGLPLPAEVRFRLLTPRAWRAAVRQNNERIVARDIADLELTPTEITTLRYALKIAGFIPVLTWPLIGAQIMEAADGRTEAVLAPRSLQHSGYLTNEQCLTQMAAHELVHHAQFAARGPIVWETLLHERRGLSRHGGMTVLEGHATWADRQVTTRLYGAPVNHTEQAKRSWRYRLHANIPGMSKLGPRRAFYEQGAQLIAQAVDTYGIDVLNRVWTDTSLLPTTEEITAPDTWARRLAAADPDLAIDPAEQS</sequence>
<keyword evidence="1" id="KW-0645">Protease</keyword>